<sequence>MKVLLKKNIPNALLISIGLHILLMMLLGTLYRQRLDWQPKPVTEFDIIKIRLRSSVRPLKRLRHLPLQPSTVPENMQQMETVEVQPPALQTSAAPVSHQDATVELQTPDLASTAQGEHTYGKGLQATPVSGLGGSGAGSGLGSRVSGNGKAGGTTRGFLGGTNGQPSSDIGGLTLADLALTRVGRHIVANRGSDLVDIVFVIDGSGSMKNDVDAVREHLSAMTDLFDSASMDFTIGIVTFRAGTGYGLLGLDFEVIPQTRSVTQIKKVLAQLKFRGDENGLDALIRAADEVAFRQDAEVHFIFVTDEYVSGAYSSIDVMVKMKTSKIKVDVIGRDEPFQKFIAKSTGGLWLPISSLTIQ</sequence>
<keyword evidence="2" id="KW-0472">Membrane</keyword>
<feature type="domain" description="VWFA" evidence="3">
    <location>
        <begin position="197"/>
        <end position="333"/>
    </location>
</feature>
<dbReference type="InterPro" id="IPR036465">
    <property type="entry name" value="vWFA_dom_sf"/>
</dbReference>
<reference evidence="4" key="1">
    <citation type="submission" date="2023-03" db="EMBL/GenBank/DDBJ databases">
        <authorList>
            <person name="Steffen K."/>
            <person name="Cardenas P."/>
        </authorList>
    </citation>
    <scope>NUCLEOTIDE SEQUENCE</scope>
</reference>
<keyword evidence="2" id="KW-1133">Transmembrane helix</keyword>
<gene>
    <name evidence="4" type="ORF">GBAR_LOCUS30041</name>
</gene>
<dbReference type="PROSITE" id="PS50234">
    <property type="entry name" value="VWFA"/>
    <property type="match status" value="1"/>
</dbReference>
<feature type="region of interest" description="Disordered" evidence="1">
    <location>
        <begin position="121"/>
        <end position="165"/>
    </location>
</feature>
<feature type="compositionally biased region" description="Gly residues" evidence="1">
    <location>
        <begin position="131"/>
        <end position="141"/>
    </location>
</feature>
<dbReference type="CDD" id="cd00198">
    <property type="entry name" value="vWFA"/>
    <property type="match status" value="1"/>
</dbReference>
<accession>A0AA35XKZ8</accession>
<dbReference type="AlphaFoldDB" id="A0AA35XKZ8"/>
<keyword evidence="2" id="KW-0812">Transmembrane</keyword>
<protein>
    <recommendedName>
        <fullName evidence="3">VWFA domain-containing protein</fullName>
    </recommendedName>
</protein>
<evidence type="ECO:0000256" key="1">
    <source>
        <dbReference type="SAM" id="MobiDB-lite"/>
    </source>
</evidence>
<evidence type="ECO:0000259" key="3">
    <source>
        <dbReference type="PROSITE" id="PS50234"/>
    </source>
</evidence>
<name>A0AA35XKZ8_GEOBA</name>
<dbReference type="Pfam" id="PF00092">
    <property type="entry name" value="VWA"/>
    <property type="match status" value="1"/>
</dbReference>
<evidence type="ECO:0000256" key="2">
    <source>
        <dbReference type="SAM" id="Phobius"/>
    </source>
</evidence>
<dbReference type="EMBL" id="CASHTH010004237">
    <property type="protein sequence ID" value="CAI8055047.1"/>
    <property type="molecule type" value="Genomic_DNA"/>
</dbReference>
<evidence type="ECO:0000313" key="4">
    <source>
        <dbReference type="EMBL" id="CAI8055047.1"/>
    </source>
</evidence>
<feature type="transmembrane region" description="Helical" evidence="2">
    <location>
        <begin position="12"/>
        <end position="31"/>
    </location>
</feature>
<dbReference type="Proteomes" id="UP001174909">
    <property type="component" value="Unassembled WGS sequence"/>
</dbReference>
<comment type="caution">
    <text evidence="4">The sequence shown here is derived from an EMBL/GenBank/DDBJ whole genome shotgun (WGS) entry which is preliminary data.</text>
</comment>
<feature type="compositionally biased region" description="Gly residues" evidence="1">
    <location>
        <begin position="149"/>
        <end position="163"/>
    </location>
</feature>
<dbReference type="SMART" id="SM00327">
    <property type="entry name" value="VWA"/>
    <property type="match status" value="1"/>
</dbReference>
<evidence type="ECO:0000313" key="5">
    <source>
        <dbReference type="Proteomes" id="UP001174909"/>
    </source>
</evidence>
<organism evidence="4 5">
    <name type="scientific">Geodia barretti</name>
    <name type="common">Barrett's horny sponge</name>
    <dbReference type="NCBI Taxonomy" id="519541"/>
    <lineage>
        <taxon>Eukaryota</taxon>
        <taxon>Metazoa</taxon>
        <taxon>Porifera</taxon>
        <taxon>Demospongiae</taxon>
        <taxon>Heteroscleromorpha</taxon>
        <taxon>Tetractinellida</taxon>
        <taxon>Astrophorina</taxon>
        <taxon>Geodiidae</taxon>
        <taxon>Geodia</taxon>
    </lineage>
</organism>
<proteinExistence type="predicted"/>
<dbReference type="SUPFAM" id="SSF53300">
    <property type="entry name" value="vWA-like"/>
    <property type="match status" value="1"/>
</dbReference>
<dbReference type="Gene3D" id="3.40.50.410">
    <property type="entry name" value="von Willebrand factor, type A domain"/>
    <property type="match status" value="1"/>
</dbReference>
<dbReference type="InterPro" id="IPR002035">
    <property type="entry name" value="VWF_A"/>
</dbReference>
<keyword evidence="5" id="KW-1185">Reference proteome</keyword>